<sequence>MKNITRSFVSQEYRSAEYQSITIKEKELKLGFLKVLWANLGYYVIEICWLISRCFWHHIFIIIFLASFRY</sequence>
<gene>
    <name evidence="2" type="ORF">BpHYR1_021853</name>
</gene>
<dbReference type="Proteomes" id="UP000276133">
    <property type="component" value="Unassembled WGS sequence"/>
</dbReference>
<dbReference type="AlphaFoldDB" id="A0A3M7T3Y4"/>
<evidence type="ECO:0000313" key="3">
    <source>
        <dbReference type="Proteomes" id="UP000276133"/>
    </source>
</evidence>
<keyword evidence="1" id="KW-0472">Membrane</keyword>
<evidence type="ECO:0000313" key="2">
    <source>
        <dbReference type="EMBL" id="RNA42753.1"/>
    </source>
</evidence>
<evidence type="ECO:0000256" key="1">
    <source>
        <dbReference type="SAM" id="Phobius"/>
    </source>
</evidence>
<accession>A0A3M7T3Y4</accession>
<reference evidence="2 3" key="1">
    <citation type="journal article" date="2018" name="Sci. Rep.">
        <title>Genomic signatures of local adaptation to the degree of environmental predictability in rotifers.</title>
        <authorList>
            <person name="Franch-Gras L."/>
            <person name="Hahn C."/>
            <person name="Garcia-Roger E.M."/>
            <person name="Carmona M.J."/>
            <person name="Serra M."/>
            <person name="Gomez A."/>
        </authorList>
    </citation>
    <scope>NUCLEOTIDE SEQUENCE [LARGE SCALE GENOMIC DNA]</scope>
    <source>
        <strain evidence="2">HYR1</strain>
    </source>
</reference>
<feature type="transmembrane region" description="Helical" evidence="1">
    <location>
        <begin position="40"/>
        <end position="66"/>
    </location>
</feature>
<dbReference type="EMBL" id="REGN01000323">
    <property type="protein sequence ID" value="RNA42753.1"/>
    <property type="molecule type" value="Genomic_DNA"/>
</dbReference>
<name>A0A3M7T3Y4_BRAPC</name>
<comment type="caution">
    <text evidence="2">The sequence shown here is derived from an EMBL/GenBank/DDBJ whole genome shotgun (WGS) entry which is preliminary data.</text>
</comment>
<protein>
    <submittedName>
        <fullName evidence="2">Uncharacterized protein</fullName>
    </submittedName>
</protein>
<organism evidence="2 3">
    <name type="scientific">Brachionus plicatilis</name>
    <name type="common">Marine rotifer</name>
    <name type="synonym">Brachionus muelleri</name>
    <dbReference type="NCBI Taxonomy" id="10195"/>
    <lineage>
        <taxon>Eukaryota</taxon>
        <taxon>Metazoa</taxon>
        <taxon>Spiralia</taxon>
        <taxon>Gnathifera</taxon>
        <taxon>Rotifera</taxon>
        <taxon>Eurotatoria</taxon>
        <taxon>Monogononta</taxon>
        <taxon>Pseudotrocha</taxon>
        <taxon>Ploima</taxon>
        <taxon>Brachionidae</taxon>
        <taxon>Brachionus</taxon>
    </lineage>
</organism>
<keyword evidence="1" id="KW-0812">Transmembrane</keyword>
<keyword evidence="1" id="KW-1133">Transmembrane helix</keyword>
<proteinExistence type="predicted"/>
<keyword evidence="3" id="KW-1185">Reference proteome</keyword>